<dbReference type="InterPro" id="IPR000509">
    <property type="entry name" value="Ribosomal_eL36"/>
</dbReference>
<dbReference type="AlphaFoldDB" id="A0AAW2YUD2"/>
<proteinExistence type="inferred from homology"/>
<name>A0AAW2YUD2_9EUKA</name>
<dbReference type="GO" id="GO:0005840">
    <property type="term" value="C:ribosome"/>
    <property type="evidence" value="ECO:0007669"/>
    <property type="project" value="UniProtKB-KW"/>
</dbReference>
<keyword evidence="3" id="KW-0687">Ribonucleoprotein</keyword>
<dbReference type="Pfam" id="PF01158">
    <property type="entry name" value="Ribosomal_L36e"/>
    <property type="match status" value="1"/>
</dbReference>
<protein>
    <submittedName>
        <fullName evidence="4">Ribosomal protein L36</fullName>
    </submittedName>
</protein>
<sequence>MPVGTRVGVKGKRGTKVTKIVKPKQTLRAKSKRNKFIGELVEEVAGFAPYEGRIADLIDLSEKRAIRFCRRRLGSNRRAKLKVKLIEDVKRRIRKRQAEEKERESEAKQ</sequence>
<comment type="similarity">
    <text evidence="1">Belongs to the eukaryotic ribosomal protein eL36 family.</text>
</comment>
<dbReference type="InterPro" id="IPR038097">
    <property type="entry name" value="Ribosomal_eL36_sf"/>
</dbReference>
<accession>A0AAW2YUD2</accession>
<dbReference type="EMBL" id="JAOPGA020000657">
    <property type="protein sequence ID" value="KAL0480411.1"/>
    <property type="molecule type" value="Genomic_DNA"/>
</dbReference>
<evidence type="ECO:0000256" key="3">
    <source>
        <dbReference type="ARBA" id="ARBA00023274"/>
    </source>
</evidence>
<dbReference type="Gene3D" id="1.10.10.1760">
    <property type="entry name" value="60S ribosomal protein L36"/>
    <property type="match status" value="1"/>
</dbReference>
<evidence type="ECO:0000256" key="2">
    <source>
        <dbReference type="ARBA" id="ARBA00022980"/>
    </source>
</evidence>
<evidence type="ECO:0000256" key="1">
    <source>
        <dbReference type="ARBA" id="ARBA00006509"/>
    </source>
</evidence>
<dbReference type="GO" id="GO:0006412">
    <property type="term" value="P:translation"/>
    <property type="evidence" value="ECO:0007669"/>
    <property type="project" value="InterPro"/>
</dbReference>
<dbReference type="PANTHER" id="PTHR10114">
    <property type="entry name" value="60S RIBOSOMAL PROTEIN L36"/>
    <property type="match status" value="1"/>
</dbReference>
<gene>
    <name evidence="4" type="ORF">AKO1_010995</name>
</gene>
<keyword evidence="2 4" id="KW-0689">Ribosomal protein</keyword>
<keyword evidence="5" id="KW-1185">Reference proteome</keyword>
<dbReference type="Proteomes" id="UP001431209">
    <property type="component" value="Unassembled WGS sequence"/>
</dbReference>
<dbReference type="GO" id="GO:1990904">
    <property type="term" value="C:ribonucleoprotein complex"/>
    <property type="evidence" value="ECO:0007669"/>
    <property type="project" value="UniProtKB-KW"/>
</dbReference>
<dbReference type="GO" id="GO:0003735">
    <property type="term" value="F:structural constituent of ribosome"/>
    <property type="evidence" value="ECO:0007669"/>
    <property type="project" value="InterPro"/>
</dbReference>
<reference evidence="4 5" key="1">
    <citation type="submission" date="2024-03" db="EMBL/GenBank/DDBJ databases">
        <title>The Acrasis kona genome and developmental transcriptomes reveal deep origins of eukaryotic multicellular pathways.</title>
        <authorList>
            <person name="Sheikh S."/>
            <person name="Fu C.-J."/>
            <person name="Brown M.W."/>
            <person name="Baldauf S.L."/>
        </authorList>
    </citation>
    <scope>NUCLEOTIDE SEQUENCE [LARGE SCALE GENOMIC DNA]</scope>
    <source>
        <strain evidence="4 5">ATCC MYA-3509</strain>
    </source>
</reference>
<comment type="caution">
    <text evidence="4">The sequence shown here is derived from an EMBL/GenBank/DDBJ whole genome shotgun (WGS) entry which is preliminary data.</text>
</comment>
<organism evidence="4 5">
    <name type="scientific">Acrasis kona</name>
    <dbReference type="NCBI Taxonomy" id="1008807"/>
    <lineage>
        <taxon>Eukaryota</taxon>
        <taxon>Discoba</taxon>
        <taxon>Heterolobosea</taxon>
        <taxon>Tetramitia</taxon>
        <taxon>Eutetramitia</taxon>
        <taxon>Acrasidae</taxon>
        <taxon>Acrasis</taxon>
    </lineage>
</organism>
<evidence type="ECO:0000313" key="5">
    <source>
        <dbReference type="Proteomes" id="UP001431209"/>
    </source>
</evidence>
<evidence type="ECO:0000313" key="4">
    <source>
        <dbReference type="EMBL" id="KAL0480411.1"/>
    </source>
</evidence>